<comment type="caution">
    <text evidence="2">The sequence shown here is derived from an EMBL/GenBank/DDBJ whole genome shotgun (WGS) entry which is preliminary data.</text>
</comment>
<protein>
    <submittedName>
        <fullName evidence="2">Uncharacterized protein</fullName>
    </submittedName>
</protein>
<keyword evidence="1" id="KW-1133">Transmembrane helix</keyword>
<dbReference type="EMBL" id="JASPKZ010008609">
    <property type="protein sequence ID" value="KAJ9579202.1"/>
    <property type="molecule type" value="Genomic_DNA"/>
</dbReference>
<sequence>SARRQRSDGELPGCVPALRQRPTGPITQFNIKWCFQVPYYYCQVLSYAFFIYFIHSYIKL</sequence>
<reference evidence="2" key="2">
    <citation type="submission" date="2023-05" db="EMBL/GenBank/DDBJ databases">
        <authorList>
            <person name="Fouks B."/>
        </authorList>
    </citation>
    <scope>NUCLEOTIDE SEQUENCE</scope>
    <source>
        <strain evidence="2">Stay&amp;Tobe</strain>
        <tissue evidence="2">Testes</tissue>
    </source>
</reference>
<proteinExistence type="predicted"/>
<feature type="non-terminal residue" evidence="2">
    <location>
        <position position="1"/>
    </location>
</feature>
<evidence type="ECO:0000313" key="2">
    <source>
        <dbReference type="EMBL" id="KAJ9579202.1"/>
    </source>
</evidence>
<accession>A0AAD7ZF76</accession>
<keyword evidence="1" id="KW-0812">Transmembrane</keyword>
<evidence type="ECO:0000256" key="1">
    <source>
        <dbReference type="SAM" id="Phobius"/>
    </source>
</evidence>
<name>A0AAD7ZF76_DIPPU</name>
<keyword evidence="3" id="KW-1185">Reference proteome</keyword>
<feature type="non-terminal residue" evidence="2">
    <location>
        <position position="60"/>
    </location>
</feature>
<dbReference type="Proteomes" id="UP001233999">
    <property type="component" value="Unassembled WGS sequence"/>
</dbReference>
<gene>
    <name evidence="2" type="ORF">L9F63_024691</name>
</gene>
<feature type="transmembrane region" description="Helical" evidence="1">
    <location>
        <begin position="38"/>
        <end position="58"/>
    </location>
</feature>
<keyword evidence="1" id="KW-0472">Membrane</keyword>
<reference evidence="2" key="1">
    <citation type="journal article" date="2023" name="IScience">
        <title>Live-bearing cockroach genome reveals convergent evolutionary mechanisms linked to viviparity in insects and beyond.</title>
        <authorList>
            <person name="Fouks B."/>
            <person name="Harrison M.C."/>
            <person name="Mikhailova A.A."/>
            <person name="Marchal E."/>
            <person name="English S."/>
            <person name="Carruthers M."/>
            <person name="Jennings E.C."/>
            <person name="Chiamaka E.L."/>
            <person name="Frigard R.A."/>
            <person name="Pippel M."/>
            <person name="Attardo G.M."/>
            <person name="Benoit J.B."/>
            <person name="Bornberg-Bauer E."/>
            <person name="Tobe S.S."/>
        </authorList>
    </citation>
    <scope>NUCLEOTIDE SEQUENCE</scope>
    <source>
        <strain evidence="2">Stay&amp;Tobe</strain>
    </source>
</reference>
<dbReference type="AlphaFoldDB" id="A0AAD7ZF76"/>
<evidence type="ECO:0000313" key="3">
    <source>
        <dbReference type="Proteomes" id="UP001233999"/>
    </source>
</evidence>
<organism evidence="2 3">
    <name type="scientific">Diploptera punctata</name>
    <name type="common">Pacific beetle cockroach</name>
    <dbReference type="NCBI Taxonomy" id="6984"/>
    <lineage>
        <taxon>Eukaryota</taxon>
        <taxon>Metazoa</taxon>
        <taxon>Ecdysozoa</taxon>
        <taxon>Arthropoda</taxon>
        <taxon>Hexapoda</taxon>
        <taxon>Insecta</taxon>
        <taxon>Pterygota</taxon>
        <taxon>Neoptera</taxon>
        <taxon>Polyneoptera</taxon>
        <taxon>Dictyoptera</taxon>
        <taxon>Blattodea</taxon>
        <taxon>Blaberoidea</taxon>
        <taxon>Blaberidae</taxon>
        <taxon>Diplopterinae</taxon>
        <taxon>Diploptera</taxon>
    </lineage>
</organism>